<accession>A0ABY3SR04</accession>
<gene>
    <name evidence="10" type="ORF">L0M14_11085</name>
</gene>
<feature type="domain" description="ABC3 transporter permease C-terminal" evidence="8">
    <location>
        <begin position="310"/>
        <end position="419"/>
    </location>
</feature>
<evidence type="ECO:0000256" key="6">
    <source>
        <dbReference type="ARBA" id="ARBA00038076"/>
    </source>
</evidence>
<evidence type="ECO:0000259" key="9">
    <source>
        <dbReference type="Pfam" id="PF12704"/>
    </source>
</evidence>
<feature type="transmembrane region" description="Helical" evidence="7">
    <location>
        <begin position="533"/>
        <end position="552"/>
    </location>
</feature>
<feature type="transmembrane region" description="Helical" evidence="7">
    <location>
        <begin position="345"/>
        <end position="363"/>
    </location>
</feature>
<feature type="transmembrane region" description="Helical" evidence="7">
    <location>
        <begin position="440"/>
        <end position="461"/>
    </location>
</feature>
<evidence type="ECO:0000256" key="7">
    <source>
        <dbReference type="SAM" id="Phobius"/>
    </source>
</evidence>
<dbReference type="InterPro" id="IPR003838">
    <property type="entry name" value="ABC3_permease_C"/>
</dbReference>
<evidence type="ECO:0000256" key="5">
    <source>
        <dbReference type="ARBA" id="ARBA00023136"/>
    </source>
</evidence>
<evidence type="ECO:0000313" key="10">
    <source>
        <dbReference type="EMBL" id="UJF35586.1"/>
    </source>
</evidence>
<evidence type="ECO:0000313" key="11">
    <source>
        <dbReference type="Proteomes" id="UP001649230"/>
    </source>
</evidence>
<dbReference type="PANTHER" id="PTHR30572:SF4">
    <property type="entry name" value="ABC TRANSPORTER PERMEASE YTRF"/>
    <property type="match status" value="1"/>
</dbReference>
<keyword evidence="3 7" id="KW-0812">Transmembrane</keyword>
<name>A0ABY3SR04_9BACL</name>
<reference evidence="10 11" key="1">
    <citation type="journal article" date="2024" name="Int. J. Syst. Evol. Microbiol.">
        <title>Paenibacillus hexagrammi sp. nov., a novel bacterium isolated from the gut content of Hexagrammos agrammus.</title>
        <authorList>
            <person name="Jung H.K."/>
            <person name="Kim D.G."/>
            <person name="Zin H."/>
            <person name="Park J."/>
            <person name="Jung H."/>
            <person name="Kim Y.O."/>
            <person name="Kong H.J."/>
            <person name="Kim J.W."/>
            <person name="Kim Y.S."/>
        </authorList>
    </citation>
    <scope>NUCLEOTIDE SEQUENCE [LARGE SCALE GENOMIC DNA]</scope>
    <source>
        <strain evidence="10 11">YPD9-1</strain>
    </source>
</reference>
<dbReference type="Pfam" id="PF12704">
    <property type="entry name" value="MacB_PCD"/>
    <property type="match status" value="1"/>
</dbReference>
<dbReference type="Pfam" id="PF02687">
    <property type="entry name" value="FtsX"/>
    <property type="match status" value="2"/>
</dbReference>
<feature type="transmembrane region" description="Helical" evidence="7">
    <location>
        <begin position="861"/>
        <end position="879"/>
    </location>
</feature>
<organism evidence="10 11">
    <name type="scientific">Paenibacillus hexagrammi</name>
    <dbReference type="NCBI Taxonomy" id="2908839"/>
    <lineage>
        <taxon>Bacteria</taxon>
        <taxon>Bacillati</taxon>
        <taxon>Bacillota</taxon>
        <taxon>Bacilli</taxon>
        <taxon>Bacillales</taxon>
        <taxon>Paenibacillaceae</taxon>
        <taxon>Paenibacillus</taxon>
    </lineage>
</organism>
<feature type="transmembrane region" description="Helical" evidence="7">
    <location>
        <begin position="398"/>
        <end position="420"/>
    </location>
</feature>
<dbReference type="InterPro" id="IPR025857">
    <property type="entry name" value="MacB_PCD"/>
</dbReference>
<feature type="domain" description="MacB-like periplasmic core" evidence="9">
    <location>
        <begin position="544"/>
        <end position="802"/>
    </location>
</feature>
<feature type="domain" description="ABC3 transporter permease C-terminal" evidence="8">
    <location>
        <begin position="838"/>
        <end position="935"/>
    </location>
</feature>
<keyword evidence="11" id="KW-1185">Reference proteome</keyword>
<dbReference type="EMBL" id="CP090978">
    <property type="protein sequence ID" value="UJF35586.1"/>
    <property type="molecule type" value="Genomic_DNA"/>
</dbReference>
<evidence type="ECO:0000256" key="2">
    <source>
        <dbReference type="ARBA" id="ARBA00022475"/>
    </source>
</evidence>
<proteinExistence type="inferred from homology"/>
<evidence type="ECO:0000256" key="4">
    <source>
        <dbReference type="ARBA" id="ARBA00022989"/>
    </source>
</evidence>
<dbReference type="RefSeq" id="WP_235122147.1">
    <property type="nucleotide sequence ID" value="NZ_CP090978.1"/>
</dbReference>
<feature type="transmembrane region" description="Helical" evidence="7">
    <location>
        <begin position="301"/>
        <end position="324"/>
    </location>
</feature>
<dbReference type="PANTHER" id="PTHR30572">
    <property type="entry name" value="MEMBRANE COMPONENT OF TRANSPORTER-RELATED"/>
    <property type="match status" value="1"/>
</dbReference>
<dbReference type="Proteomes" id="UP001649230">
    <property type="component" value="Chromosome"/>
</dbReference>
<keyword evidence="4 7" id="KW-1133">Transmembrane helix</keyword>
<feature type="transmembrane region" description="Helical" evidence="7">
    <location>
        <begin position="886"/>
        <end position="908"/>
    </location>
</feature>
<evidence type="ECO:0000259" key="8">
    <source>
        <dbReference type="Pfam" id="PF02687"/>
    </source>
</evidence>
<comment type="subcellular location">
    <subcellularLocation>
        <location evidence="1">Cell membrane</location>
        <topology evidence="1">Multi-pass membrane protein</topology>
    </subcellularLocation>
</comment>
<feature type="transmembrane region" description="Helical" evidence="7">
    <location>
        <begin position="482"/>
        <end position="503"/>
    </location>
</feature>
<feature type="transmembrane region" description="Helical" evidence="7">
    <location>
        <begin position="833"/>
        <end position="855"/>
    </location>
</feature>
<evidence type="ECO:0000256" key="3">
    <source>
        <dbReference type="ARBA" id="ARBA00022692"/>
    </source>
</evidence>
<keyword evidence="5 7" id="KW-0472">Membrane</keyword>
<comment type="similarity">
    <text evidence="6">Belongs to the ABC-4 integral membrane protein family.</text>
</comment>
<dbReference type="InterPro" id="IPR050250">
    <property type="entry name" value="Macrolide_Exporter_MacB"/>
</dbReference>
<feature type="transmembrane region" description="Helical" evidence="7">
    <location>
        <begin position="936"/>
        <end position="955"/>
    </location>
</feature>
<sequence>MALFIMILRKMINNKWLELSLLFGLVLSVALASSMPIYTSAILQRLLIQEMQQLQLASNQYPGIYWLSASLSPDVQQKQSLLSDTEHFLKERENHFDIPVQTYVRERATQRYNLLPAEPDKVDINVQRSADISAIDGMEGHIKLVDGRLPEKEPVGGVYEALVAPEALTELGMVLNTVFVINDTTLKEPISVKPVGVFDRKDYTDIFWYNNTGSYKNSFLIDFDLFEKQFTAGGKLNVQSSYWYYALDYKAMTLASSDQFLYNDYDIQTFMDEHYENHNKNVPVLQTLTNYYVKERNLRQMLWSLNVPVMLMLAFYLYMVANLITERQKTEIAVLRSRGASRWQIIASYAVEGLVLGTIAFAVGPYLGALLTKLLGASSGFLEFVQRAKLETELNRDAFVYAWTAVSASIIMTLIPVVLATKVTIVGHKQQTARFLKKSFWHKFFLDIALIGISLYGLHNYKARVQDILSLGLKSADLRVDPLLFLIPALFILGFGLLVLRLYPWLMTFMYKIGKRWWPPTLYTTLIQVSRSIIQYQFIMVFLIITIATGLFSASATRTINQNTLDKIRYAAGADISMSIHWENDAPPAILFGAEESDEDSSSADLDSDTAETPAPRVQYSEPSFLPFTQIPEVEHAAKVFVRKDASITKGKTNAAVELMGIDTKAFGETAWMRDKLLDHHINEYLNLLAKNPSAVLISKSIAEDYNVKVGDTMNVGWPNVEPATFTVFGVIDYWPSWNPNPGAGDTVSVTTKEGTVTKVKKPMLVVGHLSYIQNNIALEPYEVWLKLKNQASSKAVYQAVADHGYEIESITDAKQEQIKAVKDPFQMAINGVMTLGFLISVVVCFFGFLLYWVLSLSARTLQYGIFRAMGVSVIQLIFMLIGEQVMVSGAAIGIGIMAGNMASYLFVPLFELSFDPSTQVPPFQVTFDPRDHERLYGIIAVMITFGLVLLGQIVSRIRIHQAVKLGED</sequence>
<protein>
    <submittedName>
        <fullName evidence="10">ABC transporter permease</fullName>
    </submittedName>
</protein>
<evidence type="ECO:0000256" key="1">
    <source>
        <dbReference type="ARBA" id="ARBA00004651"/>
    </source>
</evidence>
<keyword evidence="2" id="KW-1003">Cell membrane</keyword>